<organism evidence="1 2">
    <name type="scientific">Epichloe festucae (strain Fl1)</name>
    <dbReference type="NCBI Taxonomy" id="877507"/>
    <lineage>
        <taxon>Eukaryota</taxon>
        <taxon>Fungi</taxon>
        <taxon>Dikarya</taxon>
        <taxon>Ascomycota</taxon>
        <taxon>Pezizomycotina</taxon>
        <taxon>Sordariomycetes</taxon>
        <taxon>Hypocreomycetidae</taxon>
        <taxon>Hypocreales</taxon>
        <taxon>Clavicipitaceae</taxon>
        <taxon>Epichloe</taxon>
    </lineage>
</organism>
<protein>
    <submittedName>
        <fullName evidence="1">Uncharacterized protein</fullName>
    </submittedName>
</protein>
<dbReference type="AlphaFoldDB" id="A0A7S9KPC6"/>
<keyword evidence="2" id="KW-1185">Reference proteome</keyword>
<evidence type="ECO:0000313" key="2">
    <source>
        <dbReference type="Proteomes" id="UP000594364"/>
    </source>
</evidence>
<dbReference type="Proteomes" id="UP000594364">
    <property type="component" value="Chromosome 2"/>
</dbReference>
<reference evidence="1 2" key="1">
    <citation type="journal article" date="2018" name="PLoS Genet.">
        <title>Repeat elements organise 3D genome structure and mediate transcription in the filamentous fungus Epichloe festucae.</title>
        <authorList>
            <person name="Winter D.J."/>
            <person name="Ganley A.R.D."/>
            <person name="Young C.A."/>
            <person name="Liachko I."/>
            <person name="Schardl C.L."/>
            <person name="Dupont P.Y."/>
            <person name="Berry D."/>
            <person name="Ram A."/>
            <person name="Scott B."/>
            <person name="Cox M.P."/>
        </authorList>
    </citation>
    <scope>NUCLEOTIDE SEQUENCE [LARGE SCALE GENOMIC DNA]</scope>
    <source>
        <strain evidence="1 2">Fl1</strain>
    </source>
</reference>
<dbReference type="EMBL" id="CP031386">
    <property type="protein sequence ID" value="QPG96744.1"/>
    <property type="molecule type" value="Genomic_DNA"/>
</dbReference>
<sequence length="101" mass="11447">MSGSHPWLQIPSTIGVAGALPWPSRRLHRLLRYWNLSSSVFESSSSSNPNLILDCETIQREDATAEHSWVQEDTNQLQAMGQFMELPCDGLSFDEAQIEIW</sequence>
<evidence type="ECO:0000313" key="1">
    <source>
        <dbReference type="EMBL" id="QPG96744.1"/>
    </source>
</evidence>
<proteinExistence type="predicted"/>
<accession>A0A7S9KPC6</accession>
<gene>
    <name evidence="1" type="ORF">C2857_005150</name>
</gene>
<name>A0A7S9KPC6_EPIFF</name>